<dbReference type="GeneID" id="15806634"/>
<dbReference type="VEuPathDB" id="PiroplasmaDB:BEWA_037470"/>
<evidence type="ECO:0000256" key="2">
    <source>
        <dbReference type="SAM" id="SignalP"/>
    </source>
</evidence>
<organism evidence="3 4">
    <name type="scientific">Theileria equi strain WA</name>
    <dbReference type="NCBI Taxonomy" id="1537102"/>
    <lineage>
        <taxon>Eukaryota</taxon>
        <taxon>Sar</taxon>
        <taxon>Alveolata</taxon>
        <taxon>Apicomplexa</taxon>
        <taxon>Aconoidasida</taxon>
        <taxon>Piroplasmida</taxon>
        <taxon>Theileriidae</taxon>
        <taxon>Theileria</taxon>
    </lineage>
</organism>
<evidence type="ECO:0000313" key="3">
    <source>
        <dbReference type="EMBL" id="EKX73711.1"/>
    </source>
</evidence>
<dbReference type="RefSeq" id="XP_004833163.1">
    <property type="nucleotide sequence ID" value="XM_004833106.1"/>
</dbReference>
<evidence type="ECO:0000256" key="1">
    <source>
        <dbReference type="SAM" id="MobiDB-lite"/>
    </source>
</evidence>
<proteinExistence type="predicted"/>
<dbReference type="eggNOG" id="ENOG502QX05">
    <property type="taxonomic scope" value="Eukaryota"/>
</dbReference>
<dbReference type="KEGG" id="beq:BEWA_037470"/>
<feature type="chain" id="PRO_5003952626" evidence="2">
    <location>
        <begin position="22"/>
        <end position="254"/>
    </location>
</feature>
<comment type="caution">
    <text evidence="3">The sequence shown here is derived from an EMBL/GenBank/DDBJ whole genome shotgun (WGS) entry which is preliminary data.</text>
</comment>
<keyword evidence="2" id="KW-0732">Signal</keyword>
<dbReference type="OrthoDB" id="366334at2759"/>
<feature type="region of interest" description="Disordered" evidence="1">
    <location>
        <begin position="209"/>
        <end position="228"/>
    </location>
</feature>
<accession>L1LED8</accession>
<feature type="signal peptide" evidence="2">
    <location>
        <begin position="1"/>
        <end position="21"/>
    </location>
</feature>
<keyword evidence="4" id="KW-1185">Reference proteome</keyword>
<sequence>MLVNVTYSILCLCSLLQLSSCVASARQAICSNIQNITVNIVLNGLIHQKKVSKDRCKLISSIDTVIDQSSIRYNKIRDLPNHWSIYLNGEVVPSEGCVGNNAEQLKISNGDYIYVFLNEKGLTDPHYIGEYMKFVSKEFSEVLNLNRNKPSHGRKRSGKGKMSEDTSNILKLLLNQDYINRVIKEVSSGNGKDVLLGLIAKFIGASAQAKPTKGEPDKHEPENNKQDPLMGLLTLFTQPLLEGFMGASKKNTEL</sequence>
<protein>
    <submittedName>
        <fullName evidence="3">Signal peptide containing protein</fullName>
    </submittedName>
</protein>
<dbReference type="EMBL" id="ACOU01000002">
    <property type="protein sequence ID" value="EKX73711.1"/>
    <property type="molecule type" value="Genomic_DNA"/>
</dbReference>
<feature type="compositionally biased region" description="Basic and acidic residues" evidence="1">
    <location>
        <begin position="212"/>
        <end position="225"/>
    </location>
</feature>
<evidence type="ECO:0000313" key="4">
    <source>
        <dbReference type="Proteomes" id="UP000031512"/>
    </source>
</evidence>
<gene>
    <name evidence="3" type="ORF">BEWA_037470</name>
</gene>
<dbReference type="AlphaFoldDB" id="L1LED8"/>
<dbReference type="Proteomes" id="UP000031512">
    <property type="component" value="Unassembled WGS sequence"/>
</dbReference>
<reference evidence="3 4" key="1">
    <citation type="journal article" date="2012" name="BMC Genomics">
        <title>Comparative genomic analysis and phylogenetic position of Theileria equi.</title>
        <authorList>
            <person name="Kappmeyer L.S."/>
            <person name="Thiagarajan M."/>
            <person name="Herndon D.R."/>
            <person name="Ramsay J.D."/>
            <person name="Caler E."/>
            <person name="Djikeng A."/>
            <person name="Gillespie J.J."/>
            <person name="Lau A.O."/>
            <person name="Roalson E.H."/>
            <person name="Silva J.C."/>
            <person name="Silva M.G."/>
            <person name="Suarez C.E."/>
            <person name="Ueti M.W."/>
            <person name="Nene V.M."/>
            <person name="Mealey R.H."/>
            <person name="Knowles D.P."/>
            <person name="Brayton K.A."/>
        </authorList>
    </citation>
    <scope>NUCLEOTIDE SEQUENCE [LARGE SCALE GENOMIC DNA]</scope>
    <source>
        <strain evidence="3 4">WA</strain>
    </source>
</reference>
<name>L1LED8_THEEQ</name>